<accession>A0A843U1U8</accession>
<feature type="non-terminal residue" evidence="2">
    <location>
        <position position="1"/>
    </location>
</feature>
<proteinExistence type="predicted"/>
<keyword evidence="3" id="KW-1185">Reference proteome</keyword>
<evidence type="ECO:0000256" key="1">
    <source>
        <dbReference type="SAM" id="MobiDB-lite"/>
    </source>
</evidence>
<gene>
    <name evidence="2" type="ORF">Taro_006790</name>
</gene>
<dbReference type="EMBL" id="NMUH01000207">
    <property type="protein sequence ID" value="MQL74429.1"/>
    <property type="molecule type" value="Genomic_DNA"/>
</dbReference>
<reference evidence="2" key="1">
    <citation type="submission" date="2017-07" db="EMBL/GenBank/DDBJ databases">
        <title>Taro Niue Genome Assembly and Annotation.</title>
        <authorList>
            <person name="Atibalentja N."/>
            <person name="Keating K."/>
            <person name="Fields C.J."/>
        </authorList>
    </citation>
    <scope>NUCLEOTIDE SEQUENCE</scope>
    <source>
        <strain evidence="2">Niue_2</strain>
        <tissue evidence="2">Leaf</tissue>
    </source>
</reference>
<feature type="compositionally biased region" description="Basic residues" evidence="1">
    <location>
        <begin position="63"/>
        <end position="77"/>
    </location>
</feature>
<evidence type="ECO:0000313" key="3">
    <source>
        <dbReference type="Proteomes" id="UP000652761"/>
    </source>
</evidence>
<comment type="caution">
    <text evidence="2">The sequence shown here is derived from an EMBL/GenBank/DDBJ whole genome shotgun (WGS) entry which is preliminary data.</text>
</comment>
<organism evidence="2 3">
    <name type="scientific">Colocasia esculenta</name>
    <name type="common">Wild taro</name>
    <name type="synonym">Arum esculentum</name>
    <dbReference type="NCBI Taxonomy" id="4460"/>
    <lineage>
        <taxon>Eukaryota</taxon>
        <taxon>Viridiplantae</taxon>
        <taxon>Streptophyta</taxon>
        <taxon>Embryophyta</taxon>
        <taxon>Tracheophyta</taxon>
        <taxon>Spermatophyta</taxon>
        <taxon>Magnoliopsida</taxon>
        <taxon>Liliopsida</taxon>
        <taxon>Araceae</taxon>
        <taxon>Aroideae</taxon>
        <taxon>Colocasieae</taxon>
        <taxon>Colocasia</taxon>
    </lineage>
</organism>
<name>A0A843U1U8_COLES</name>
<sequence length="202" mass="21904">MDTLACSDPAAHSGNNPSPAGSALLLTAPTAPLAAAPTDVTAATACTDAYPHERTTSSTSKSGQHRLSPKKKKRKRSLNYPKGAGALELMDPTLCPVWITVARKSPRPKTKKPLQKHCTVLGVLLRTLEHHSPPLLYDGRWGLGRKPLLLLLSLPQRNALQQRVPRLLELLGLGVDRHVLGCNRPVRLELLTLHQLMNLPAS</sequence>
<evidence type="ECO:0000313" key="2">
    <source>
        <dbReference type="EMBL" id="MQL74429.1"/>
    </source>
</evidence>
<dbReference type="AlphaFoldDB" id="A0A843U1U8"/>
<feature type="region of interest" description="Disordered" evidence="1">
    <location>
        <begin position="1"/>
        <end position="24"/>
    </location>
</feature>
<protein>
    <submittedName>
        <fullName evidence="2">Uncharacterized protein</fullName>
    </submittedName>
</protein>
<dbReference type="Proteomes" id="UP000652761">
    <property type="component" value="Unassembled WGS sequence"/>
</dbReference>
<feature type="region of interest" description="Disordered" evidence="1">
    <location>
        <begin position="51"/>
        <end position="83"/>
    </location>
</feature>